<organism evidence="1 2">
    <name type="scientific">Orchesella dallaii</name>
    <dbReference type="NCBI Taxonomy" id="48710"/>
    <lineage>
        <taxon>Eukaryota</taxon>
        <taxon>Metazoa</taxon>
        <taxon>Ecdysozoa</taxon>
        <taxon>Arthropoda</taxon>
        <taxon>Hexapoda</taxon>
        <taxon>Collembola</taxon>
        <taxon>Entomobryomorpha</taxon>
        <taxon>Entomobryoidea</taxon>
        <taxon>Orchesellidae</taxon>
        <taxon>Orchesellinae</taxon>
        <taxon>Orchesella</taxon>
    </lineage>
</organism>
<reference evidence="1 2" key="1">
    <citation type="submission" date="2024-08" db="EMBL/GenBank/DDBJ databases">
        <authorList>
            <person name="Cucini C."/>
            <person name="Frati F."/>
        </authorList>
    </citation>
    <scope>NUCLEOTIDE SEQUENCE [LARGE SCALE GENOMIC DNA]</scope>
</reference>
<feature type="non-terminal residue" evidence="1">
    <location>
        <position position="1"/>
    </location>
</feature>
<gene>
    <name evidence="1" type="ORF">ODALV1_LOCUS31644</name>
</gene>
<evidence type="ECO:0000313" key="1">
    <source>
        <dbReference type="EMBL" id="CAL8149137.1"/>
    </source>
</evidence>
<keyword evidence="2" id="KW-1185">Reference proteome</keyword>
<accession>A0ABP1SB00</accession>
<sequence>GASVMKRFGQLSRRKHQLCIAHGIHLAIVDVLYKPNTNPDVEEVLIPINDEDGVDETDTTEPLLADEAEEVIEFDGSINGVISRVGKTVKLIRKSFLIPKHDGTH</sequence>
<evidence type="ECO:0000313" key="2">
    <source>
        <dbReference type="Proteomes" id="UP001642540"/>
    </source>
</evidence>
<protein>
    <submittedName>
        <fullName evidence="1">Uncharacterized protein</fullName>
    </submittedName>
</protein>
<dbReference type="EMBL" id="CAXLJM020000189">
    <property type="protein sequence ID" value="CAL8149137.1"/>
    <property type="molecule type" value="Genomic_DNA"/>
</dbReference>
<comment type="caution">
    <text evidence="1">The sequence shown here is derived from an EMBL/GenBank/DDBJ whole genome shotgun (WGS) entry which is preliminary data.</text>
</comment>
<name>A0ABP1SB00_9HEXA</name>
<dbReference type="Proteomes" id="UP001642540">
    <property type="component" value="Unassembled WGS sequence"/>
</dbReference>
<proteinExistence type="predicted"/>